<dbReference type="EMBL" id="CP042425">
    <property type="protein sequence ID" value="QEL15763.1"/>
    <property type="molecule type" value="Genomic_DNA"/>
</dbReference>
<feature type="transmembrane region" description="Helical" evidence="2">
    <location>
        <begin position="145"/>
        <end position="170"/>
    </location>
</feature>
<accession>A0A5C1AC55</accession>
<feature type="transmembrane region" description="Helical" evidence="2">
    <location>
        <begin position="214"/>
        <end position="237"/>
    </location>
</feature>
<dbReference type="RefSeq" id="WP_149110543.1">
    <property type="nucleotide sequence ID" value="NZ_CP042425.1"/>
</dbReference>
<sequence length="809" mass="90517">MGDSTPLVPHSTFLKGDGASDAPSALHGNSAEIRDTASDSRTPPEATTPSLEVKASAAAVPPAQTRWPVRLAWYVAVTVICFLLPLVGYRMDVNSFHAPLLYDEDALLILPMVKSTIETGTHWHTDRLGAPGVQEMYDFPVIDHLHFAIIWLIGRVTPDPVFVFNLYYLLGYPLAGLAAMAVLRHFGLSFFAAATGGVLYAVQPYHFYRGECHYFLSAYFFVPVTCMVILWVAGGRLPGFPLRADGRRRFCLWDRDTLAAVVIGILTAASGAYYAFFAAGLMLGAGLYGWAALKTWRAMASAVLMIGVIFVAGVANHAPQFMYQAKNGKHTAPTERYSEEAEHYGLKLTQLLMPIDDHRLRVLSEIKSSYNSYDRPVQAITERYGLGFLGACGLMILLVRLVLPMRRTSPYAELTAVTAFAILIGTVGGFGAIFNHVVTPQVRCYNRIAIYIAFFALFSILYALDAGIVRASAWVECWSSRRVAGIATMAAWLALTVCGVLDQTPVTWGDEIEAKLISDQQLRFRTDEMFFHQIEDALNPDGTTPGAMVFQLPYVRWPESPPVRNLASYEHARGYVHTNTLRWSYGCMKGRETDEWCRHVSILPPEQLLEHVVKAGFDGLMLDKRGYPPAKADQMEREIVKALGHATATPTVTHPHKDQLFFDLRPYRNWLRGAYGSGWEAACYNELHRVRVLWLNGFSSFKDSGYEWQHRWCRPKGLAVFVNPTNETKTFTAQFFIRTMTKNPAVLSIRGGDLWTEDLTIDPDTPMLTRTFTVPPGRHNVNFSFAVPESYTPHDGRWLVFYFSGLRLE</sequence>
<dbReference type="Proteomes" id="UP000324974">
    <property type="component" value="Chromosome"/>
</dbReference>
<feature type="transmembrane region" description="Helical" evidence="2">
    <location>
        <begin position="384"/>
        <end position="403"/>
    </location>
</feature>
<dbReference type="KEGG" id="lrs:PX52LOC_02698"/>
<dbReference type="AlphaFoldDB" id="A0A5C1AC55"/>
<keyword evidence="5" id="KW-1185">Reference proteome</keyword>
<protein>
    <submittedName>
        <fullName evidence="4">Carbohydrate translocase</fullName>
    </submittedName>
</protein>
<evidence type="ECO:0000259" key="3">
    <source>
        <dbReference type="Pfam" id="PF19830"/>
    </source>
</evidence>
<proteinExistence type="predicted"/>
<evidence type="ECO:0000256" key="1">
    <source>
        <dbReference type="SAM" id="MobiDB-lite"/>
    </source>
</evidence>
<feature type="transmembrane region" description="Helical" evidence="2">
    <location>
        <begin position="258"/>
        <end position="290"/>
    </location>
</feature>
<evidence type="ECO:0000313" key="5">
    <source>
        <dbReference type="Proteomes" id="UP000324974"/>
    </source>
</evidence>
<feature type="region of interest" description="Disordered" evidence="1">
    <location>
        <begin position="34"/>
        <end position="53"/>
    </location>
</feature>
<keyword evidence="2" id="KW-0472">Membrane</keyword>
<reference evidence="5" key="1">
    <citation type="submission" date="2019-08" db="EMBL/GenBank/DDBJ databases">
        <title>Limnoglobus roseus gen. nov., sp. nov., a novel freshwater planctomycete with a giant genome from the family Gemmataceae.</title>
        <authorList>
            <person name="Kulichevskaya I.S."/>
            <person name="Naumoff D.G."/>
            <person name="Miroshnikov K."/>
            <person name="Ivanova A."/>
            <person name="Philippov D.A."/>
            <person name="Hakobyan A."/>
            <person name="Rijpstra I.C."/>
            <person name="Sinninghe Damste J.S."/>
            <person name="Liesack W."/>
            <person name="Dedysh S.N."/>
        </authorList>
    </citation>
    <scope>NUCLEOTIDE SEQUENCE [LARGE SCALE GENOMIC DNA]</scope>
    <source>
        <strain evidence="5">PX52</strain>
    </source>
</reference>
<feature type="transmembrane region" description="Helical" evidence="2">
    <location>
        <begin position="415"/>
        <end position="438"/>
    </location>
</feature>
<feature type="transmembrane region" description="Helical" evidence="2">
    <location>
        <begin position="450"/>
        <end position="471"/>
    </location>
</feature>
<feature type="region of interest" description="Disordered" evidence="1">
    <location>
        <begin position="1"/>
        <end position="26"/>
    </location>
</feature>
<gene>
    <name evidence="4" type="ORF">PX52LOC_02698</name>
</gene>
<dbReference type="OrthoDB" id="251424at2"/>
<evidence type="ECO:0000313" key="4">
    <source>
        <dbReference type="EMBL" id="QEL15763.1"/>
    </source>
</evidence>
<keyword evidence="2" id="KW-1133">Transmembrane helix</keyword>
<organism evidence="4 5">
    <name type="scientific">Limnoglobus roseus</name>
    <dbReference type="NCBI Taxonomy" id="2598579"/>
    <lineage>
        <taxon>Bacteria</taxon>
        <taxon>Pseudomonadati</taxon>
        <taxon>Planctomycetota</taxon>
        <taxon>Planctomycetia</taxon>
        <taxon>Gemmatales</taxon>
        <taxon>Gemmataceae</taxon>
        <taxon>Limnoglobus</taxon>
    </lineage>
</organism>
<feature type="transmembrane region" description="Helical" evidence="2">
    <location>
        <begin position="296"/>
        <end position="316"/>
    </location>
</feature>
<feature type="transmembrane region" description="Helical" evidence="2">
    <location>
        <begin position="71"/>
        <end position="91"/>
    </location>
</feature>
<keyword evidence="2" id="KW-0812">Transmembrane</keyword>
<feature type="transmembrane region" description="Helical" evidence="2">
    <location>
        <begin position="182"/>
        <end position="202"/>
    </location>
</feature>
<dbReference type="InterPro" id="IPR046278">
    <property type="entry name" value="DUF6311"/>
</dbReference>
<evidence type="ECO:0000256" key="2">
    <source>
        <dbReference type="SAM" id="Phobius"/>
    </source>
</evidence>
<dbReference type="Pfam" id="PF19830">
    <property type="entry name" value="DUF6311"/>
    <property type="match status" value="1"/>
</dbReference>
<name>A0A5C1AC55_9BACT</name>
<feature type="domain" description="DUF6311" evidence="3">
    <location>
        <begin position="150"/>
        <end position="437"/>
    </location>
</feature>
<feature type="compositionally biased region" description="Polar residues" evidence="1">
    <location>
        <begin position="39"/>
        <end position="50"/>
    </location>
</feature>